<comment type="caution">
    <text evidence="1">The sequence shown here is derived from an EMBL/GenBank/DDBJ whole genome shotgun (WGS) entry which is preliminary data.</text>
</comment>
<keyword evidence="2" id="KW-1185">Reference proteome</keyword>
<dbReference type="EMBL" id="CM056742">
    <property type="protein sequence ID" value="KAJ8680434.1"/>
    <property type="molecule type" value="Genomic_DNA"/>
</dbReference>
<protein>
    <submittedName>
        <fullName evidence="1">Uncharacterized protein</fullName>
    </submittedName>
</protein>
<gene>
    <name evidence="1" type="ORF">QAD02_016221</name>
</gene>
<sequence length="803" mass="89540">MSGKILKESFEVENRLEAFYTGGNIQWSEDGQHLFCQNSDYISVVSVAKGAVKLKLGQANENEAEDTINSFVASSDGKFLVTHHKSSLFKLWDTLEAKPIKLWKSIHNGPVSAIALTKNASKMGSGGIDGSVRLWDLQHRACTHNLKGAQGVVGIICYHPDKDKNLIFASADDYVIHGWNIESGKKEFSLEGHFSKVTSLSFHEDGVHALSSGRDKVLILWDLVKKNSLHILPVYESIEGAFILPTNATLPAFKTKSKSPIYAASAGEKGVVKIWEMKSRRLVYEQTNSIIPAAKEEDGLAVKHFLFNANSNSFALISTSHNILIYTLAEFECTKQLIGYIDEILDLVYIGKNDSHLAVATNTSDIKVYELSSMNCQILGGHTNIVLSLGSTPANHNLLLSSDKDSHVRLWLMDEETKSIVCIGIGTRHTAAVGSLALSQSEAKFFVSVSQDSCLKLWELPDELCNTGVQTPLNAVHTVAAHQKDINCVTVSPNDKLIATGSQDKTAKLWSAENLKQLGVFSGHRRGVWCVRFSPIDQVLATSSADCTIRLWSLTELNCLKTFQSHEAAVLRIEFLSRGTQLVSSAADGLIKLWEVKTSECQLTLDQHESRVWVVAVNSSETQMISGGTDSRLIIWRDTTQEKKEKALAEKDQEILDEQKLANYLQTKKLNKALRLSLKLNKPKHALRIVGDIVKDGDEELKAAISDLKPTLQETLLNFAVTWNTNARNCELAQLVIHAFLYDIGFENLQHINWRSKLESLLPYTERHFQRITRLYQDLHFLNYTVRRMKAHAETELTEPDDM</sequence>
<name>A0ACC2PCX2_9HYME</name>
<proteinExistence type="predicted"/>
<evidence type="ECO:0000313" key="2">
    <source>
        <dbReference type="Proteomes" id="UP001239111"/>
    </source>
</evidence>
<reference evidence="1" key="1">
    <citation type="submission" date="2023-04" db="EMBL/GenBank/DDBJ databases">
        <title>A chromosome-level genome assembly of the parasitoid wasp Eretmocerus hayati.</title>
        <authorList>
            <person name="Zhong Y."/>
            <person name="Liu S."/>
            <person name="Liu Y."/>
        </authorList>
    </citation>
    <scope>NUCLEOTIDE SEQUENCE</scope>
    <source>
        <strain evidence="1">ZJU_SS_LIU_2023</strain>
    </source>
</reference>
<organism evidence="1 2">
    <name type="scientific">Eretmocerus hayati</name>
    <dbReference type="NCBI Taxonomy" id="131215"/>
    <lineage>
        <taxon>Eukaryota</taxon>
        <taxon>Metazoa</taxon>
        <taxon>Ecdysozoa</taxon>
        <taxon>Arthropoda</taxon>
        <taxon>Hexapoda</taxon>
        <taxon>Insecta</taxon>
        <taxon>Pterygota</taxon>
        <taxon>Neoptera</taxon>
        <taxon>Endopterygota</taxon>
        <taxon>Hymenoptera</taxon>
        <taxon>Apocrita</taxon>
        <taxon>Proctotrupomorpha</taxon>
        <taxon>Chalcidoidea</taxon>
        <taxon>Aphelinidae</taxon>
        <taxon>Aphelininae</taxon>
        <taxon>Eretmocerus</taxon>
    </lineage>
</organism>
<accession>A0ACC2PCX2</accession>
<dbReference type="Proteomes" id="UP001239111">
    <property type="component" value="Chromosome 2"/>
</dbReference>
<evidence type="ECO:0000313" key="1">
    <source>
        <dbReference type="EMBL" id="KAJ8680434.1"/>
    </source>
</evidence>